<dbReference type="OrthoDB" id="687049at2759"/>
<dbReference type="Pfam" id="PF08606">
    <property type="entry name" value="Prp19"/>
    <property type="match status" value="1"/>
</dbReference>
<protein>
    <submittedName>
        <fullName evidence="3">Prp19/Pso4-like</fullName>
    </submittedName>
</protein>
<dbReference type="AlphaFoldDB" id="A0A8J6E3R9"/>
<keyword evidence="4" id="KW-1185">Reference proteome</keyword>
<feature type="domain" description="Prp19 coiled-coil region" evidence="2">
    <location>
        <begin position="222"/>
        <end position="284"/>
    </location>
</feature>
<sequence length="290" mass="32880">MKEDSRAREQILAAHLRISEERGRLLDDRTTQLQKYGQTLEEEREQFDLRANAIIDTSSGVEMTGQRLGTVLGQLESDHEKAKRTISKLQEQERADRKLRDQLKAKLDENQSRLDKFRARNPDLTIELSQAAKGFSHTLTRPNKPPIRFVLTAKVVNGVEAYVFSDGVVGVDADTADRALALFEETNDYVAFLEAMRMMSLELVRAPETGDEPEFSEEVLVSVPNMLEQLQNEFNLIASENFELREQNEMMKARVAESKKEVEASKRVIAEMIAKNEELAAKLALHSSDS</sequence>
<evidence type="ECO:0000256" key="1">
    <source>
        <dbReference type="SAM" id="Coils"/>
    </source>
</evidence>
<keyword evidence="1" id="KW-0175">Coiled coil</keyword>
<dbReference type="Proteomes" id="UP000717585">
    <property type="component" value="Unassembled WGS sequence"/>
</dbReference>
<accession>A0A8J6E3R9</accession>
<feature type="coiled-coil region" evidence="1">
    <location>
        <begin position="227"/>
        <end position="282"/>
    </location>
</feature>
<name>A0A8J6E3R9_9EUKA</name>
<dbReference type="EMBL" id="JAHDYR010000006">
    <property type="protein sequence ID" value="KAG9396293.1"/>
    <property type="molecule type" value="Genomic_DNA"/>
</dbReference>
<dbReference type="InterPro" id="IPR013915">
    <property type="entry name" value="Prp19_cc"/>
</dbReference>
<feature type="coiled-coil region" evidence="1">
    <location>
        <begin position="72"/>
        <end position="120"/>
    </location>
</feature>
<evidence type="ECO:0000259" key="2">
    <source>
        <dbReference type="Pfam" id="PF08606"/>
    </source>
</evidence>
<reference evidence="3" key="1">
    <citation type="submission" date="2021-05" db="EMBL/GenBank/DDBJ databases">
        <title>A free-living protist that lacks canonical eukaryotic 1 DNA replication and segregation systems.</title>
        <authorList>
            <person name="Salas-Leiva D.E."/>
            <person name="Tromer E.C."/>
            <person name="Curtis B.A."/>
            <person name="Jerlstrom-Hultqvist J."/>
            <person name="Kolisko M."/>
            <person name="Yi Z."/>
            <person name="Salas-Leiva J.S."/>
            <person name="Gallot-Lavallee L."/>
            <person name="Kops G.J.P.L."/>
            <person name="Archibald J.M."/>
            <person name="Simpson A.G.B."/>
            <person name="Roger A.J."/>
        </authorList>
    </citation>
    <scope>NUCLEOTIDE SEQUENCE</scope>
    <source>
        <strain evidence="3">BICM</strain>
    </source>
</reference>
<evidence type="ECO:0000313" key="4">
    <source>
        <dbReference type="Proteomes" id="UP000717585"/>
    </source>
</evidence>
<evidence type="ECO:0000313" key="3">
    <source>
        <dbReference type="EMBL" id="KAG9396293.1"/>
    </source>
</evidence>
<comment type="caution">
    <text evidence="3">The sequence shown here is derived from an EMBL/GenBank/DDBJ whole genome shotgun (WGS) entry which is preliminary data.</text>
</comment>
<proteinExistence type="predicted"/>
<gene>
    <name evidence="3" type="ORF">J8273_2024</name>
</gene>
<organism evidence="3 4">
    <name type="scientific">Carpediemonas membranifera</name>
    <dbReference type="NCBI Taxonomy" id="201153"/>
    <lineage>
        <taxon>Eukaryota</taxon>
        <taxon>Metamonada</taxon>
        <taxon>Carpediemonas-like organisms</taxon>
        <taxon>Carpediemonas</taxon>
    </lineage>
</organism>